<name>A0A8R1XL43_ONCVO</name>
<reference evidence="3" key="1">
    <citation type="submission" date="2013-10" db="EMBL/GenBank/DDBJ databases">
        <title>Genome sequencing of Onchocerca volvulus.</title>
        <authorList>
            <person name="Cotton J."/>
            <person name="Tsai J."/>
            <person name="Stanley E."/>
            <person name="Tracey A."/>
            <person name="Holroyd N."/>
            <person name="Lustigman S."/>
            <person name="Berriman M."/>
        </authorList>
    </citation>
    <scope>NUCLEOTIDE SEQUENCE</scope>
</reference>
<dbReference type="OMA" id="PVISFYH"/>
<protein>
    <recommendedName>
        <fullName evidence="4">Transthyretin-like family protein</fullName>
    </recommendedName>
</protein>
<evidence type="ECO:0000256" key="1">
    <source>
        <dbReference type="SAM" id="SignalP"/>
    </source>
</evidence>
<dbReference type="AlphaFoldDB" id="A0A8R1XL43"/>
<evidence type="ECO:0008006" key="4">
    <source>
        <dbReference type="Google" id="ProtNLM"/>
    </source>
</evidence>
<sequence length="122" mass="13901">MISLLLPCLFLGIVANSLKFAEMISTRSTAAKDILLCGDIPATDVEVRLFRKSINANNIFEIEGDTVDRAEQDIEPMIRFHHHCNDDPKNDLKKIGYRTFAINHPKEYVTIGRVPTKPFDNW</sequence>
<dbReference type="InterPro" id="IPR038479">
    <property type="entry name" value="Transthyretin-like_sf"/>
</dbReference>
<reference evidence="2" key="2">
    <citation type="submission" date="2022-06" db="UniProtKB">
        <authorList>
            <consortium name="EnsemblMetazoa"/>
        </authorList>
    </citation>
    <scope>IDENTIFICATION</scope>
</reference>
<accession>A0A8R1XL43</accession>
<proteinExistence type="predicted"/>
<dbReference type="Proteomes" id="UP000024404">
    <property type="component" value="Unassembled WGS sequence"/>
</dbReference>
<keyword evidence="3" id="KW-1185">Reference proteome</keyword>
<organism evidence="2 3">
    <name type="scientific">Onchocerca volvulus</name>
    <dbReference type="NCBI Taxonomy" id="6282"/>
    <lineage>
        <taxon>Eukaryota</taxon>
        <taxon>Metazoa</taxon>
        <taxon>Ecdysozoa</taxon>
        <taxon>Nematoda</taxon>
        <taxon>Chromadorea</taxon>
        <taxon>Rhabditida</taxon>
        <taxon>Spirurina</taxon>
        <taxon>Spiruromorpha</taxon>
        <taxon>Filarioidea</taxon>
        <taxon>Onchocercidae</taxon>
        <taxon>Onchocerca</taxon>
    </lineage>
</organism>
<feature type="chain" id="PRO_5035868569" description="Transthyretin-like family protein" evidence="1">
    <location>
        <begin position="16"/>
        <end position="122"/>
    </location>
</feature>
<keyword evidence="1" id="KW-0732">Signal</keyword>
<feature type="signal peptide" evidence="1">
    <location>
        <begin position="1"/>
        <end position="15"/>
    </location>
</feature>
<evidence type="ECO:0000313" key="2">
    <source>
        <dbReference type="EnsemblMetazoa" id="OVOC11067.1"/>
    </source>
</evidence>
<dbReference type="EnsemblMetazoa" id="OVOC11067.1">
    <property type="protein sequence ID" value="OVOC11067.1"/>
    <property type="gene ID" value="WBGene00247876"/>
</dbReference>
<dbReference type="EMBL" id="CMVM020000346">
    <property type="status" value="NOT_ANNOTATED_CDS"/>
    <property type="molecule type" value="Genomic_DNA"/>
</dbReference>
<evidence type="ECO:0000313" key="3">
    <source>
        <dbReference type="Proteomes" id="UP000024404"/>
    </source>
</evidence>
<dbReference type="Gene3D" id="2.60.40.3330">
    <property type="match status" value="1"/>
</dbReference>